<dbReference type="Pfam" id="PF00027">
    <property type="entry name" value="cNMP_binding"/>
    <property type="match status" value="1"/>
</dbReference>
<evidence type="ECO:0000259" key="5">
    <source>
        <dbReference type="PROSITE" id="PS51063"/>
    </source>
</evidence>
<gene>
    <name evidence="6" type="ORF">G1C94_0961</name>
</gene>
<feature type="domain" description="HTH crp-type" evidence="5">
    <location>
        <begin position="174"/>
        <end position="247"/>
    </location>
</feature>
<keyword evidence="7" id="KW-1185">Reference proteome</keyword>
<name>A0ABX1T0I3_9BIFI</name>
<evidence type="ECO:0000256" key="2">
    <source>
        <dbReference type="ARBA" id="ARBA00023125"/>
    </source>
</evidence>
<protein>
    <submittedName>
        <fullName evidence="6">Crp/Fnr family transcriptional regulator</fullName>
    </submittedName>
</protein>
<sequence>MTNRMIAEKSSAESWYKVMQSPNAMPQQENILLHTALFKQVSPDRAEELIEHLNQGVYDKGDAIFSQGGTDHRVYFLQAGRVKLIRQAADHRVQLLSIYAPGEMLGEIPVFDPNGGPRTASALAMCNDTRVVWLEREVLFQWLGQHPLVAVDMLQVLAGRMRDNNERISDLVFMDVPARLAKTLLNLASRFGEPVEEGLKVPHDLTQEELAQLVGSSRETVNKALMDFANRGWIAREGRSIIIYQPGMLIRRSRR</sequence>
<feature type="domain" description="Cyclic nucleotide-binding" evidence="4">
    <location>
        <begin position="37"/>
        <end position="160"/>
    </location>
</feature>
<evidence type="ECO:0000256" key="3">
    <source>
        <dbReference type="ARBA" id="ARBA00023163"/>
    </source>
</evidence>
<dbReference type="EMBL" id="JAAIIJ010000018">
    <property type="protein sequence ID" value="NMN02339.1"/>
    <property type="molecule type" value="Genomic_DNA"/>
</dbReference>
<reference evidence="6 7" key="1">
    <citation type="submission" date="2020-02" db="EMBL/GenBank/DDBJ databases">
        <title>Characterization of phylogenetic diversity of novel bifidobacterial species isolated in Czech ZOOs.</title>
        <authorList>
            <person name="Lugli G.A."/>
            <person name="Vera N.B."/>
            <person name="Ventura M."/>
        </authorList>
    </citation>
    <scope>NUCLEOTIDE SEQUENCE [LARGE SCALE GENOMIC DNA]</scope>
    <source>
        <strain evidence="6 7">DSM 109963</strain>
    </source>
</reference>
<dbReference type="PANTHER" id="PTHR24567">
    <property type="entry name" value="CRP FAMILY TRANSCRIPTIONAL REGULATORY PROTEIN"/>
    <property type="match status" value="1"/>
</dbReference>
<dbReference type="PROSITE" id="PS50042">
    <property type="entry name" value="CNMP_BINDING_3"/>
    <property type="match status" value="1"/>
</dbReference>
<keyword evidence="1" id="KW-0805">Transcription regulation</keyword>
<dbReference type="InterPro" id="IPR036388">
    <property type="entry name" value="WH-like_DNA-bd_sf"/>
</dbReference>
<dbReference type="InterPro" id="IPR050397">
    <property type="entry name" value="Env_Response_Regulators"/>
</dbReference>
<dbReference type="InterPro" id="IPR012318">
    <property type="entry name" value="HTH_CRP"/>
</dbReference>
<accession>A0ABX1T0I3</accession>
<dbReference type="SUPFAM" id="SSF46785">
    <property type="entry name" value="Winged helix' DNA-binding domain"/>
    <property type="match status" value="1"/>
</dbReference>
<evidence type="ECO:0000313" key="6">
    <source>
        <dbReference type="EMBL" id="NMN02339.1"/>
    </source>
</evidence>
<dbReference type="PANTHER" id="PTHR24567:SF74">
    <property type="entry name" value="HTH-TYPE TRANSCRIPTIONAL REGULATOR ARCR"/>
    <property type="match status" value="1"/>
</dbReference>
<evidence type="ECO:0000259" key="4">
    <source>
        <dbReference type="PROSITE" id="PS50042"/>
    </source>
</evidence>
<dbReference type="SMART" id="SM00419">
    <property type="entry name" value="HTH_CRP"/>
    <property type="match status" value="1"/>
</dbReference>
<dbReference type="InterPro" id="IPR018490">
    <property type="entry name" value="cNMP-bd_dom_sf"/>
</dbReference>
<evidence type="ECO:0000256" key="1">
    <source>
        <dbReference type="ARBA" id="ARBA00023015"/>
    </source>
</evidence>
<dbReference type="InterPro" id="IPR036390">
    <property type="entry name" value="WH_DNA-bd_sf"/>
</dbReference>
<dbReference type="SMART" id="SM00100">
    <property type="entry name" value="cNMP"/>
    <property type="match status" value="1"/>
</dbReference>
<dbReference type="PROSITE" id="PS51063">
    <property type="entry name" value="HTH_CRP_2"/>
    <property type="match status" value="1"/>
</dbReference>
<keyword evidence="3" id="KW-0804">Transcription</keyword>
<proteinExistence type="predicted"/>
<evidence type="ECO:0000313" key="7">
    <source>
        <dbReference type="Proteomes" id="UP000553756"/>
    </source>
</evidence>
<organism evidence="6 7">
    <name type="scientific">Bifidobacterium panos</name>
    <dbReference type="NCBI Taxonomy" id="2675321"/>
    <lineage>
        <taxon>Bacteria</taxon>
        <taxon>Bacillati</taxon>
        <taxon>Actinomycetota</taxon>
        <taxon>Actinomycetes</taxon>
        <taxon>Bifidobacteriales</taxon>
        <taxon>Bifidobacteriaceae</taxon>
        <taxon>Bifidobacterium</taxon>
    </lineage>
</organism>
<keyword evidence="2" id="KW-0238">DNA-binding</keyword>
<dbReference type="InterPro" id="IPR000595">
    <property type="entry name" value="cNMP-bd_dom"/>
</dbReference>
<dbReference type="SUPFAM" id="SSF51206">
    <property type="entry name" value="cAMP-binding domain-like"/>
    <property type="match status" value="1"/>
</dbReference>
<dbReference type="Proteomes" id="UP000553756">
    <property type="component" value="Unassembled WGS sequence"/>
</dbReference>
<dbReference type="InterPro" id="IPR014710">
    <property type="entry name" value="RmlC-like_jellyroll"/>
</dbReference>
<comment type="caution">
    <text evidence="6">The sequence shown here is derived from an EMBL/GenBank/DDBJ whole genome shotgun (WGS) entry which is preliminary data.</text>
</comment>
<dbReference type="Gene3D" id="1.10.10.10">
    <property type="entry name" value="Winged helix-like DNA-binding domain superfamily/Winged helix DNA-binding domain"/>
    <property type="match status" value="1"/>
</dbReference>
<dbReference type="Pfam" id="PF13545">
    <property type="entry name" value="HTH_Crp_2"/>
    <property type="match status" value="1"/>
</dbReference>
<dbReference type="Gene3D" id="2.60.120.10">
    <property type="entry name" value="Jelly Rolls"/>
    <property type="match status" value="1"/>
</dbReference>
<dbReference type="CDD" id="cd00092">
    <property type="entry name" value="HTH_CRP"/>
    <property type="match status" value="1"/>
</dbReference>
<dbReference type="CDD" id="cd00038">
    <property type="entry name" value="CAP_ED"/>
    <property type="match status" value="1"/>
</dbReference>